<organism evidence="1 2">
    <name type="scientific">Araneus ventricosus</name>
    <name type="common">Orbweaver spider</name>
    <name type="synonym">Epeira ventricosa</name>
    <dbReference type="NCBI Taxonomy" id="182803"/>
    <lineage>
        <taxon>Eukaryota</taxon>
        <taxon>Metazoa</taxon>
        <taxon>Ecdysozoa</taxon>
        <taxon>Arthropoda</taxon>
        <taxon>Chelicerata</taxon>
        <taxon>Arachnida</taxon>
        <taxon>Araneae</taxon>
        <taxon>Araneomorphae</taxon>
        <taxon>Entelegynae</taxon>
        <taxon>Araneoidea</taxon>
        <taxon>Araneidae</taxon>
        <taxon>Araneus</taxon>
    </lineage>
</organism>
<dbReference type="Proteomes" id="UP000499080">
    <property type="component" value="Unassembled WGS sequence"/>
</dbReference>
<evidence type="ECO:0000313" key="2">
    <source>
        <dbReference type="Proteomes" id="UP000499080"/>
    </source>
</evidence>
<proteinExistence type="predicted"/>
<gene>
    <name evidence="1" type="ORF">AVEN_123137_1</name>
</gene>
<accession>A0A4Y2GX19</accession>
<dbReference type="AlphaFoldDB" id="A0A4Y2GX19"/>
<name>A0A4Y2GX19_ARAVE</name>
<keyword evidence="2" id="KW-1185">Reference proteome</keyword>
<evidence type="ECO:0000313" key="1">
    <source>
        <dbReference type="EMBL" id="GBM56654.1"/>
    </source>
</evidence>
<dbReference type="EMBL" id="BGPR01001557">
    <property type="protein sequence ID" value="GBM56654.1"/>
    <property type="molecule type" value="Genomic_DNA"/>
</dbReference>
<protein>
    <submittedName>
        <fullName evidence="1">Uncharacterized protein</fullName>
    </submittedName>
</protein>
<reference evidence="1 2" key="1">
    <citation type="journal article" date="2019" name="Sci. Rep.">
        <title>Orb-weaving spider Araneus ventricosus genome elucidates the spidroin gene catalogue.</title>
        <authorList>
            <person name="Kono N."/>
            <person name="Nakamura H."/>
            <person name="Ohtoshi R."/>
            <person name="Moran D.A.P."/>
            <person name="Shinohara A."/>
            <person name="Yoshida Y."/>
            <person name="Fujiwara M."/>
            <person name="Mori M."/>
            <person name="Tomita M."/>
            <person name="Arakawa K."/>
        </authorList>
    </citation>
    <scope>NUCLEOTIDE SEQUENCE [LARGE SCALE GENOMIC DNA]</scope>
</reference>
<comment type="caution">
    <text evidence="1">The sequence shown here is derived from an EMBL/GenBank/DDBJ whole genome shotgun (WGS) entry which is preliminary data.</text>
</comment>
<sequence>MVRVLTFLARNLPYLMSCDRKESLLLEGLWDGANVPEKCSDIKESESTAGDLSTVPTGCCRLCMRKHQPTTPVPERQN</sequence>